<reference evidence="1" key="1">
    <citation type="submission" date="2015-12" db="EMBL/GenBank/DDBJ databases">
        <title>Gene expression during late stages of embryo sac development: a critical building block for successful pollen-pistil interactions.</title>
        <authorList>
            <person name="Liu Y."/>
            <person name="Joly V."/>
            <person name="Sabar M."/>
            <person name="Matton D.P."/>
        </authorList>
    </citation>
    <scope>NUCLEOTIDE SEQUENCE</scope>
</reference>
<proteinExistence type="predicted"/>
<organism evidence="1">
    <name type="scientific">Solanum chacoense</name>
    <name type="common">Chaco potato</name>
    <dbReference type="NCBI Taxonomy" id="4108"/>
    <lineage>
        <taxon>Eukaryota</taxon>
        <taxon>Viridiplantae</taxon>
        <taxon>Streptophyta</taxon>
        <taxon>Embryophyta</taxon>
        <taxon>Tracheophyta</taxon>
        <taxon>Spermatophyta</taxon>
        <taxon>Magnoliopsida</taxon>
        <taxon>eudicotyledons</taxon>
        <taxon>Gunneridae</taxon>
        <taxon>Pentapetalae</taxon>
        <taxon>asterids</taxon>
        <taxon>lamiids</taxon>
        <taxon>Solanales</taxon>
        <taxon>Solanaceae</taxon>
        <taxon>Solanoideae</taxon>
        <taxon>Solaneae</taxon>
        <taxon>Solanum</taxon>
    </lineage>
</organism>
<name>A0A0V0GVL2_SOLCH</name>
<evidence type="ECO:0000313" key="1">
    <source>
        <dbReference type="EMBL" id="JAP12142.1"/>
    </source>
</evidence>
<dbReference type="AlphaFoldDB" id="A0A0V0GVL2"/>
<sequence length="67" mass="7915">MGNKTYNRTMFSKAKRFNESTSSLLNHFASHSFEHTFRKLIASIIPWKIENHPLVLNKIIFFCNTKQ</sequence>
<dbReference type="EMBL" id="GEDG01030066">
    <property type="protein sequence ID" value="JAP12142.1"/>
    <property type="molecule type" value="Transcribed_RNA"/>
</dbReference>
<protein>
    <submittedName>
        <fullName evidence="1">Putative ovule protein</fullName>
    </submittedName>
</protein>
<accession>A0A0V0GVL2</accession>